<dbReference type="Proteomes" id="UP000570678">
    <property type="component" value="Unassembled WGS sequence"/>
</dbReference>
<sequence>MASKKKLKQRIRWFEKAFQQLERERDDARFEWSMADAEETKALNSLWELEAATRRLLDAMGVIDGAVWPTLTPHIGELRRLLYGPDHPEGDDPAMHPVGWYRMMRPAWATRHFGFPPDPVAGDKHIASDGGEWTFELTGVGDWELSQYPPDELDAPVEAPNLRKAAEKPRVFERVESVVPVGKFGEPGTILHNEDGAA</sequence>
<accession>A0A846YMV8</accession>
<keyword evidence="2" id="KW-1185">Reference proteome</keyword>
<proteinExistence type="predicted"/>
<comment type="caution">
    <text evidence="1">The sequence shown here is derived from an EMBL/GenBank/DDBJ whole genome shotgun (WGS) entry which is preliminary data.</text>
</comment>
<protein>
    <submittedName>
        <fullName evidence="1">Uncharacterized protein</fullName>
    </submittedName>
</protein>
<reference evidence="1 2" key="1">
    <citation type="submission" date="2020-04" db="EMBL/GenBank/DDBJ databases">
        <title>MicrobeNet Type strains.</title>
        <authorList>
            <person name="Nicholson A.C."/>
        </authorList>
    </citation>
    <scope>NUCLEOTIDE SEQUENCE [LARGE SCALE GENOMIC DNA]</scope>
    <source>
        <strain evidence="1 2">JCM 3332</strain>
    </source>
</reference>
<organism evidence="1 2">
    <name type="scientific">Nocardia flavorosea</name>
    <dbReference type="NCBI Taxonomy" id="53429"/>
    <lineage>
        <taxon>Bacteria</taxon>
        <taxon>Bacillati</taxon>
        <taxon>Actinomycetota</taxon>
        <taxon>Actinomycetes</taxon>
        <taxon>Mycobacteriales</taxon>
        <taxon>Nocardiaceae</taxon>
        <taxon>Nocardia</taxon>
    </lineage>
</organism>
<dbReference type="AlphaFoldDB" id="A0A846YMV8"/>
<evidence type="ECO:0000313" key="1">
    <source>
        <dbReference type="EMBL" id="NKY60447.1"/>
    </source>
</evidence>
<dbReference type="EMBL" id="JAAXOT010000022">
    <property type="protein sequence ID" value="NKY60447.1"/>
    <property type="molecule type" value="Genomic_DNA"/>
</dbReference>
<dbReference type="RefSeq" id="WP_062980001.1">
    <property type="nucleotide sequence ID" value="NZ_JAAXOT010000022.1"/>
</dbReference>
<name>A0A846YMV8_9NOCA</name>
<evidence type="ECO:0000313" key="2">
    <source>
        <dbReference type="Proteomes" id="UP000570678"/>
    </source>
</evidence>
<gene>
    <name evidence="1" type="ORF">HGA15_30780</name>
</gene>